<evidence type="ECO:0000256" key="5">
    <source>
        <dbReference type="ARBA" id="ARBA00023004"/>
    </source>
</evidence>
<keyword evidence="12" id="KW-1185">Reference proteome</keyword>
<dbReference type="OrthoDB" id="9815350at2"/>
<comment type="similarity">
    <text evidence="9">Belongs to the Bfd family.</text>
</comment>
<keyword evidence="5" id="KW-0408">Iron</keyword>
<dbReference type="GO" id="GO:0046872">
    <property type="term" value="F:metal ion binding"/>
    <property type="evidence" value="ECO:0007669"/>
    <property type="project" value="UniProtKB-KW"/>
</dbReference>
<gene>
    <name evidence="11" type="ORF">DFR31_1249</name>
</gene>
<organism evidence="11 12">
    <name type="scientific">Alkalispirillum mobile</name>
    <dbReference type="NCBI Taxonomy" id="85925"/>
    <lineage>
        <taxon>Bacteria</taxon>
        <taxon>Pseudomonadati</taxon>
        <taxon>Pseudomonadota</taxon>
        <taxon>Gammaproteobacteria</taxon>
        <taxon>Chromatiales</taxon>
        <taxon>Ectothiorhodospiraceae</taxon>
        <taxon>Alkalispirillum</taxon>
    </lineage>
</organism>
<dbReference type="InterPro" id="IPR052371">
    <property type="entry name" value="BFD-associated_ferredoxin"/>
</dbReference>
<evidence type="ECO:0000256" key="8">
    <source>
        <dbReference type="ARBA" id="ARBA00039386"/>
    </source>
</evidence>
<comment type="caution">
    <text evidence="11">The sequence shown here is derived from an EMBL/GenBank/DDBJ whole genome shotgun (WGS) entry which is preliminary data.</text>
</comment>
<dbReference type="Proteomes" id="UP000275461">
    <property type="component" value="Unassembled WGS sequence"/>
</dbReference>
<dbReference type="Gene3D" id="1.10.10.1100">
    <property type="entry name" value="BFD-like [2Fe-2S]-binding domain"/>
    <property type="match status" value="1"/>
</dbReference>
<dbReference type="PANTHER" id="PTHR37424:SF1">
    <property type="entry name" value="BACTERIOFERRITIN-ASSOCIATED FERREDOXIN"/>
    <property type="match status" value="1"/>
</dbReference>
<accession>A0A498C7F9</accession>
<comment type="cofactor">
    <cofactor evidence="7">
        <name>[2Fe-2S] cluster</name>
        <dbReference type="ChEBI" id="CHEBI:190135"/>
    </cofactor>
</comment>
<protein>
    <recommendedName>
        <fullName evidence="8">Bacterioferritin-associated ferredoxin</fullName>
    </recommendedName>
</protein>
<keyword evidence="6" id="KW-0411">Iron-sulfur</keyword>
<reference evidence="11 12" key="1">
    <citation type="submission" date="2018-10" db="EMBL/GenBank/DDBJ databases">
        <title>Genomic Encyclopedia of Type Strains, Phase IV (KMG-IV): sequencing the most valuable type-strain genomes for metagenomic binning, comparative biology and taxonomic classification.</title>
        <authorList>
            <person name="Goeker M."/>
        </authorList>
    </citation>
    <scope>NUCLEOTIDE SEQUENCE [LARGE SCALE GENOMIC DNA]</scope>
    <source>
        <strain evidence="11 12">DSM 12769</strain>
    </source>
</reference>
<dbReference type="InterPro" id="IPR041854">
    <property type="entry name" value="BFD-like_2Fe2S-bd_dom_sf"/>
</dbReference>
<dbReference type="Pfam" id="PF04324">
    <property type="entry name" value="Fer2_BFD"/>
    <property type="match status" value="1"/>
</dbReference>
<sequence>MYVCICKAITDRDVRQALDEGCCCMRDLKERLGVCSACCKCAPAAKALLEEHMADAGLARLARSVA</sequence>
<evidence type="ECO:0000256" key="9">
    <source>
        <dbReference type="ARBA" id="ARBA00046332"/>
    </source>
</evidence>
<dbReference type="EMBL" id="RCDA01000001">
    <property type="protein sequence ID" value="RLK51313.1"/>
    <property type="molecule type" value="Genomic_DNA"/>
</dbReference>
<evidence type="ECO:0000259" key="10">
    <source>
        <dbReference type="Pfam" id="PF04324"/>
    </source>
</evidence>
<evidence type="ECO:0000313" key="12">
    <source>
        <dbReference type="Proteomes" id="UP000275461"/>
    </source>
</evidence>
<keyword evidence="3" id="KW-0479">Metal-binding</keyword>
<feature type="domain" description="BFD-like [2Fe-2S]-binding" evidence="10">
    <location>
        <begin position="2"/>
        <end position="51"/>
    </location>
</feature>
<keyword evidence="2" id="KW-0001">2Fe-2S</keyword>
<evidence type="ECO:0000256" key="7">
    <source>
        <dbReference type="ARBA" id="ARBA00034078"/>
    </source>
</evidence>
<dbReference type="RefSeq" id="WP_121441732.1">
    <property type="nucleotide sequence ID" value="NZ_RCDA01000001.1"/>
</dbReference>
<evidence type="ECO:0000256" key="1">
    <source>
        <dbReference type="ARBA" id="ARBA00022448"/>
    </source>
</evidence>
<dbReference type="AlphaFoldDB" id="A0A498C7F9"/>
<dbReference type="GO" id="GO:0051537">
    <property type="term" value="F:2 iron, 2 sulfur cluster binding"/>
    <property type="evidence" value="ECO:0007669"/>
    <property type="project" value="UniProtKB-KW"/>
</dbReference>
<evidence type="ECO:0000256" key="3">
    <source>
        <dbReference type="ARBA" id="ARBA00022723"/>
    </source>
</evidence>
<evidence type="ECO:0000313" key="11">
    <source>
        <dbReference type="EMBL" id="RLK51313.1"/>
    </source>
</evidence>
<proteinExistence type="inferred from homology"/>
<name>A0A498C7F9_9GAMM</name>
<keyword evidence="4" id="KW-0249">Electron transport</keyword>
<evidence type="ECO:0000256" key="2">
    <source>
        <dbReference type="ARBA" id="ARBA00022714"/>
    </source>
</evidence>
<keyword evidence="1" id="KW-0813">Transport</keyword>
<dbReference type="PANTHER" id="PTHR37424">
    <property type="entry name" value="BACTERIOFERRITIN-ASSOCIATED FERREDOXIN"/>
    <property type="match status" value="1"/>
</dbReference>
<dbReference type="InterPro" id="IPR007419">
    <property type="entry name" value="BFD-like_2Fe2S-bd_dom"/>
</dbReference>
<evidence type="ECO:0000256" key="6">
    <source>
        <dbReference type="ARBA" id="ARBA00023014"/>
    </source>
</evidence>
<evidence type="ECO:0000256" key="4">
    <source>
        <dbReference type="ARBA" id="ARBA00022982"/>
    </source>
</evidence>